<proteinExistence type="predicted"/>
<name>A0A6N4STT3_CYTH3</name>
<dbReference type="EMBL" id="CP000383">
    <property type="protein sequence ID" value="ABG59634.1"/>
    <property type="molecule type" value="Genomic_DNA"/>
</dbReference>
<accession>A0A6N4STT3</accession>
<protein>
    <submittedName>
        <fullName evidence="1">Uncharacterized protein</fullName>
    </submittedName>
</protein>
<dbReference type="Proteomes" id="UP000001822">
    <property type="component" value="Chromosome"/>
</dbReference>
<organism evidence="1 2">
    <name type="scientific">Cytophaga hutchinsonii (strain ATCC 33406 / DSM 1761 / CIP 103989 / NBRC 15051 / NCIMB 9469 / D465)</name>
    <dbReference type="NCBI Taxonomy" id="269798"/>
    <lineage>
        <taxon>Bacteria</taxon>
        <taxon>Pseudomonadati</taxon>
        <taxon>Bacteroidota</taxon>
        <taxon>Cytophagia</taxon>
        <taxon>Cytophagales</taxon>
        <taxon>Cytophagaceae</taxon>
        <taxon>Cytophaga</taxon>
    </lineage>
</organism>
<evidence type="ECO:0000313" key="1">
    <source>
        <dbReference type="EMBL" id="ABG59634.1"/>
    </source>
</evidence>
<evidence type="ECO:0000313" key="2">
    <source>
        <dbReference type="Proteomes" id="UP000001822"/>
    </source>
</evidence>
<gene>
    <name evidence="1" type="ordered locus">CHU_2376</name>
</gene>
<sequence>MTGKINTEFILSDEIKNDPMKKFLCAILFACLFTGCCMTGTKCDPDQDIVCFRILNAAGEDLVFGPSKVYDKDSIQFFSLNGADTVKQSLITDGSYLQGCSNSLLIDFNSATKNGPVYVRLNDSDIDTLNIYYERFDGGKCCGAYRIVHATTYNNKNIEVIQGFAVLKK</sequence>
<reference evidence="1 2" key="1">
    <citation type="journal article" date="2007" name="Appl. Environ. Microbiol.">
        <title>Genome sequence of the cellulolytic gliding bacterium Cytophaga hutchinsonii.</title>
        <authorList>
            <person name="Xie G."/>
            <person name="Bruce D.C."/>
            <person name="Challacombe J.F."/>
            <person name="Chertkov O."/>
            <person name="Detter J.C."/>
            <person name="Gilna P."/>
            <person name="Han C.S."/>
            <person name="Lucas S."/>
            <person name="Misra M."/>
            <person name="Myers G.L."/>
            <person name="Richardson P."/>
            <person name="Tapia R."/>
            <person name="Thayer N."/>
            <person name="Thompson L.S."/>
            <person name="Brettin T.S."/>
            <person name="Henrissat B."/>
            <person name="Wilson D.B."/>
            <person name="McBride M.J."/>
        </authorList>
    </citation>
    <scope>NUCLEOTIDE SEQUENCE [LARGE SCALE GENOMIC DNA]</scope>
    <source>
        <strain evidence="2">ATCC 33406 / DSM 1761 / CIP 103989 / NBRC 15051 / NCIMB 9469 / D465</strain>
    </source>
</reference>
<dbReference type="KEGG" id="chu:CHU_2376"/>
<dbReference type="AlphaFoldDB" id="A0A6N4STT3"/>
<keyword evidence="2" id="KW-1185">Reference proteome</keyword>